<evidence type="ECO:0000259" key="3">
    <source>
        <dbReference type="PROSITE" id="PS51900"/>
    </source>
</evidence>
<evidence type="ECO:0000313" key="4">
    <source>
        <dbReference type="EMBL" id="PAD85118.1"/>
    </source>
</evidence>
<sequence length="70" mass="8439">MFLEDVLNEYMYHCKSKGFTRATIKNKNQECKQLFEYLKVNRGITDLESVTTFDLKAYLRKKQKDGLQYY</sequence>
<dbReference type="InterPro" id="IPR010998">
    <property type="entry name" value="Integrase_recombinase_N"/>
</dbReference>
<dbReference type="InterPro" id="IPR044068">
    <property type="entry name" value="CB"/>
</dbReference>
<keyword evidence="1 2" id="KW-0238">DNA-binding</keyword>
<name>A0AA91Z2M9_NIACI</name>
<dbReference type="Proteomes" id="UP000216961">
    <property type="component" value="Unassembled WGS sequence"/>
</dbReference>
<protein>
    <recommendedName>
        <fullName evidence="3">Core-binding (CB) domain-containing protein</fullName>
    </recommendedName>
</protein>
<evidence type="ECO:0000256" key="1">
    <source>
        <dbReference type="ARBA" id="ARBA00023125"/>
    </source>
</evidence>
<gene>
    <name evidence="4" type="ORF">CHH57_01175</name>
</gene>
<dbReference type="Gene3D" id="1.10.150.130">
    <property type="match status" value="1"/>
</dbReference>
<organism evidence="4 5">
    <name type="scientific">Niallia circulans</name>
    <name type="common">Bacillus circulans</name>
    <dbReference type="NCBI Taxonomy" id="1397"/>
    <lineage>
        <taxon>Bacteria</taxon>
        <taxon>Bacillati</taxon>
        <taxon>Bacillota</taxon>
        <taxon>Bacilli</taxon>
        <taxon>Bacillales</taxon>
        <taxon>Bacillaceae</taxon>
        <taxon>Niallia</taxon>
    </lineage>
</organism>
<proteinExistence type="predicted"/>
<accession>A0AA91Z2M9</accession>
<comment type="caution">
    <text evidence="4">The sequence shown here is derived from an EMBL/GenBank/DDBJ whole genome shotgun (WGS) entry which is preliminary data.</text>
</comment>
<dbReference type="PROSITE" id="PS51900">
    <property type="entry name" value="CB"/>
    <property type="match status" value="1"/>
</dbReference>
<feature type="domain" description="Core-binding (CB)" evidence="3">
    <location>
        <begin position="1"/>
        <end position="70"/>
    </location>
</feature>
<reference evidence="4 5" key="1">
    <citation type="submission" date="2017-07" db="EMBL/GenBank/DDBJ databases">
        <title>Isolation and whole genome analysis of endospore-forming bacteria from heroin.</title>
        <authorList>
            <person name="Kalinowski J."/>
            <person name="Ahrens B."/>
            <person name="Al-Dilaimi A."/>
            <person name="Winkler A."/>
            <person name="Wibberg D."/>
            <person name="Schleenbecker U."/>
            <person name="Ruckert C."/>
            <person name="Wolfel R."/>
            <person name="Grass G."/>
        </authorList>
    </citation>
    <scope>NUCLEOTIDE SEQUENCE [LARGE SCALE GENOMIC DNA]</scope>
    <source>
        <strain evidence="4 5">7521-2</strain>
    </source>
</reference>
<dbReference type="AlphaFoldDB" id="A0AA91Z2M9"/>
<dbReference type="GO" id="GO:0003677">
    <property type="term" value="F:DNA binding"/>
    <property type="evidence" value="ECO:0007669"/>
    <property type="project" value="UniProtKB-UniRule"/>
</dbReference>
<dbReference type="EMBL" id="NPBQ01000008">
    <property type="protein sequence ID" value="PAD85118.1"/>
    <property type="molecule type" value="Genomic_DNA"/>
</dbReference>
<evidence type="ECO:0000256" key="2">
    <source>
        <dbReference type="PROSITE-ProRule" id="PRU01248"/>
    </source>
</evidence>
<evidence type="ECO:0000313" key="5">
    <source>
        <dbReference type="Proteomes" id="UP000216961"/>
    </source>
</evidence>